<evidence type="ECO:0000256" key="5">
    <source>
        <dbReference type="ARBA" id="ARBA00022692"/>
    </source>
</evidence>
<dbReference type="GO" id="GO:0022857">
    <property type="term" value="F:transmembrane transporter activity"/>
    <property type="evidence" value="ECO:0007669"/>
    <property type="project" value="UniProtKB-UniRule"/>
</dbReference>
<dbReference type="AlphaFoldDB" id="A0A1I3F0W7"/>
<keyword evidence="5 9" id="KW-0812">Transmembrane</keyword>
<dbReference type="InterPro" id="IPR055348">
    <property type="entry name" value="DctQ"/>
</dbReference>
<accession>A0A1I3F0W7</accession>
<keyword evidence="4 9" id="KW-0997">Cell inner membrane</keyword>
<dbReference type="Proteomes" id="UP000199040">
    <property type="component" value="Unassembled WGS sequence"/>
</dbReference>
<evidence type="ECO:0000256" key="4">
    <source>
        <dbReference type="ARBA" id="ARBA00022519"/>
    </source>
</evidence>
<dbReference type="Pfam" id="PF04290">
    <property type="entry name" value="DctQ"/>
    <property type="match status" value="1"/>
</dbReference>
<dbReference type="InterPro" id="IPR007387">
    <property type="entry name" value="TRAP_DctQ"/>
</dbReference>
<dbReference type="STRING" id="442341.SAMN04487959_115110"/>
<feature type="transmembrane region" description="Helical" evidence="9">
    <location>
        <begin position="92"/>
        <end position="113"/>
    </location>
</feature>
<proteinExistence type="inferred from homology"/>
<evidence type="ECO:0000259" key="10">
    <source>
        <dbReference type="Pfam" id="PF04290"/>
    </source>
</evidence>
<dbReference type="GO" id="GO:0015740">
    <property type="term" value="P:C4-dicarboxylate transport"/>
    <property type="evidence" value="ECO:0007669"/>
    <property type="project" value="TreeGrafter"/>
</dbReference>
<comment type="subcellular location">
    <subcellularLocation>
        <location evidence="1 9">Cell inner membrane</location>
        <topology evidence="1 9">Multi-pass membrane protein</topology>
    </subcellularLocation>
</comment>
<keyword evidence="12" id="KW-1185">Reference proteome</keyword>
<evidence type="ECO:0000256" key="6">
    <source>
        <dbReference type="ARBA" id="ARBA00022989"/>
    </source>
</evidence>
<comment type="similarity">
    <text evidence="8 9">Belongs to the TRAP transporter small permease family.</text>
</comment>
<feature type="transmembrane region" description="Helical" evidence="9">
    <location>
        <begin position="55"/>
        <end position="72"/>
    </location>
</feature>
<dbReference type="EMBL" id="FOPY01000015">
    <property type="protein sequence ID" value="SFI04842.1"/>
    <property type="molecule type" value="Genomic_DNA"/>
</dbReference>
<feature type="transmembrane region" description="Helical" evidence="9">
    <location>
        <begin position="12"/>
        <end position="35"/>
    </location>
</feature>
<evidence type="ECO:0000256" key="7">
    <source>
        <dbReference type="ARBA" id="ARBA00023136"/>
    </source>
</evidence>
<keyword evidence="2 9" id="KW-0813">Transport</keyword>
<dbReference type="PANTHER" id="PTHR35011">
    <property type="entry name" value="2,3-DIKETO-L-GULONATE TRAP TRANSPORTER SMALL PERMEASE PROTEIN YIAM"/>
    <property type="match status" value="1"/>
</dbReference>
<name>A0A1I3F0W7_9GAMM</name>
<organism evidence="11 12">
    <name type="scientific">Modicisalibacter xianhensis</name>
    <dbReference type="NCBI Taxonomy" id="442341"/>
    <lineage>
        <taxon>Bacteria</taxon>
        <taxon>Pseudomonadati</taxon>
        <taxon>Pseudomonadota</taxon>
        <taxon>Gammaproteobacteria</taxon>
        <taxon>Oceanospirillales</taxon>
        <taxon>Halomonadaceae</taxon>
        <taxon>Modicisalibacter</taxon>
    </lineage>
</organism>
<dbReference type="RefSeq" id="WP_244890996.1">
    <property type="nucleotide sequence ID" value="NZ_FOPY01000015.1"/>
</dbReference>
<dbReference type="GO" id="GO:0005886">
    <property type="term" value="C:plasma membrane"/>
    <property type="evidence" value="ECO:0007669"/>
    <property type="project" value="UniProtKB-SubCell"/>
</dbReference>
<reference evidence="11 12" key="1">
    <citation type="submission" date="2016-10" db="EMBL/GenBank/DDBJ databases">
        <authorList>
            <person name="de Groot N.N."/>
        </authorList>
    </citation>
    <scope>NUCLEOTIDE SEQUENCE [LARGE SCALE GENOMIC DNA]</scope>
    <source>
        <strain evidence="11 12">CGMCC 1.6848</strain>
    </source>
</reference>
<feature type="domain" description="Tripartite ATP-independent periplasmic transporters DctQ component" evidence="10">
    <location>
        <begin position="29"/>
        <end position="158"/>
    </location>
</feature>
<protein>
    <recommendedName>
        <fullName evidence="9">TRAP transporter small permease protein</fullName>
    </recommendedName>
</protein>
<evidence type="ECO:0000256" key="3">
    <source>
        <dbReference type="ARBA" id="ARBA00022475"/>
    </source>
</evidence>
<feature type="transmembrane region" description="Helical" evidence="9">
    <location>
        <begin position="133"/>
        <end position="150"/>
    </location>
</feature>
<sequence>MSLRSFVTSALTLFWSLLTTVVVTAFCLMLVVMAIQVISRYTLGLAVPWTDEVSRYLFLAEIFLGSVLALRYQEHIRVTVVTDLLPARVAHLVAALADLIGIVVLLMLMGGAWNMMERTAGVFASTFRMSFSYVYLMQFIAALLMVILLVDQCQRHLRGKPVISPAKPWSD</sequence>
<evidence type="ECO:0000256" key="9">
    <source>
        <dbReference type="RuleBase" id="RU369079"/>
    </source>
</evidence>
<dbReference type="PANTHER" id="PTHR35011:SF2">
    <property type="entry name" value="2,3-DIKETO-L-GULONATE TRAP TRANSPORTER SMALL PERMEASE PROTEIN YIAM"/>
    <property type="match status" value="1"/>
</dbReference>
<evidence type="ECO:0000313" key="11">
    <source>
        <dbReference type="EMBL" id="SFI04842.1"/>
    </source>
</evidence>
<keyword evidence="6 9" id="KW-1133">Transmembrane helix</keyword>
<evidence type="ECO:0000256" key="1">
    <source>
        <dbReference type="ARBA" id="ARBA00004429"/>
    </source>
</evidence>
<keyword evidence="7 9" id="KW-0472">Membrane</keyword>
<gene>
    <name evidence="11" type="ORF">SAMN04487959_115110</name>
</gene>
<comment type="function">
    <text evidence="9">Part of the tripartite ATP-independent periplasmic (TRAP) transport system.</text>
</comment>
<keyword evidence="3" id="KW-1003">Cell membrane</keyword>
<evidence type="ECO:0000256" key="8">
    <source>
        <dbReference type="ARBA" id="ARBA00038436"/>
    </source>
</evidence>
<evidence type="ECO:0000256" key="2">
    <source>
        <dbReference type="ARBA" id="ARBA00022448"/>
    </source>
</evidence>
<comment type="subunit">
    <text evidence="9">The complex comprises the extracytoplasmic solute receptor protein and the two transmembrane proteins.</text>
</comment>
<evidence type="ECO:0000313" key="12">
    <source>
        <dbReference type="Proteomes" id="UP000199040"/>
    </source>
</evidence>